<organism evidence="2 3">
    <name type="scientific">Portunus trituberculatus</name>
    <name type="common">Swimming crab</name>
    <name type="synonym">Neptunus trituberculatus</name>
    <dbReference type="NCBI Taxonomy" id="210409"/>
    <lineage>
        <taxon>Eukaryota</taxon>
        <taxon>Metazoa</taxon>
        <taxon>Ecdysozoa</taxon>
        <taxon>Arthropoda</taxon>
        <taxon>Crustacea</taxon>
        <taxon>Multicrustacea</taxon>
        <taxon>Malacostraca</taxon>
        <taxon>Eumalacostraca</taxon>
        <taxon>Eucarida</taxon>
        <taxon>Decapoda</taxon>
        <taxon>Pleocyemata</taxon>
        <taxon>Brachyura</taxon>
        <taxon>Eubrachyura</taxon>
        <taxon>Portunoidea</taxon>
        <taxon>Portunidae</taxon>
        <taxon>Portuninae</taxon>
        <taxon>Portunus</taxon>
    </lineage>
</organism>
<feature type="region of interest" description="Disordered" evidence="1">
    <location>
        <begin position="17"/>
        <end position="39"/>
    </location>
</feature>
<evidence type="ECO:0000313" key="2">
    <source>
        <dbReference type="EMBL" id="MPC25421.1"/>
    </source>
</evidence>
<dbReference type="Proteomes" id="UP000324222">
    <property type="component" value="Unassembled WGS sequence"/>
</dbReference>
<comment type="caution">
    <text evidence="2">The sequence shown here is derived from an EMBL/GenBank/DDBJ whole genome shotgun (WGS) entry which is preliminary data.</text>
</comment>
<gene>
    <name evidence="2" type="ORF">E2C01_018532</name>
</gene>
<evidence type="ECO:0000313" key="3">
    <source>
        <dbReference type="Proteomes" id="UP000324222"/>
    </source>
</evidence>
<keyword evidence="3" id="KW-1185">Reference proteome</keyword>
<dbReference type="AlphaFoldDB" id="A0A5B7DUP6"/>
<feature type="compositionally biased region" description="Basic and acidic residues" evidence="1">
    <location>
        <begin position="90"/>
        <end position="104"/>
    </location>
</feature>
<reference evidence="2 3" key="1">
    <citation type="submission" date="2019-05" db="EMBL/GenBank/DDBJ databases">
        <title>Another draft genome of Portunus trituberculatus and its Hox gene families provides insights of decapod evolution.</title>
        <authorList>
            <person name="Jeong J.-H."/>
            <person name="Song I."/>
            <person name="Kim S."/>
            <person name="Choi T."/>
            <person name="Kim D."/>
            <person name="Ryu S."/>
            <person name="Kim W."/>
        </authorList>
    </citation>
    <scope>NUCLEOTIDE SEQUENCE [LARGE SCALE GENOMIC DNA]</scope>
    <source>
        <tissue evidence="2">Muscle</tissue>
    </source>
</reference>
<dbReference type="EMBL" id="VSRR010001460">
    <property type="protein sequence ID" value="MPC25421.1"/>
    <property type="molecule type" value="Genomic_DNA"/>
</dbReference>
<evidence type="ECO:0000256" key="1">
    <source>
        <dbReference type="SAM" id="MobiDB-lite"/>
    </source>
</evidence>
<sequence length="157" mass="17409">MRCKILHCHFARRPAPPLPHSILHPAEEQTTRDSSGDKATSLHALLSPIDSLRYARDYNDSSRVHRSQPGVWRQSTDCLPCPFGSTARACRRDHPPRPAHDANRVKARLNARANDDITSTSTPNNNKPPDKNVDSPAPGDARRRVSSVRTGSRKHSG</sequence>
<protein>
    <submittedName>
        <fullName evidence="2">Uncharacterized protein</fullName>
    </submittedName>
</protein>
<feature type="compositionally biased region" description="Basic and acidic residues" evidence="1">
    <location>
        <begin position="25"/>
        <end position="36"/>
    </location>
</feature>
<accession>A0A5B7DUP6</accession>
<name>A0A5B7DUP6_PORTR</name>
<feature type="region of interest" description="Disordered" evidence="1">
    <location>
        <begin position="84"/>
        <end position="157"/>
    </location>
</feature>
<proteinExistence type="predicted"/>
<feature type="compositionally biased region" description="Low complexity" evidence="1">
    <location>
        <begin position="118"/>
        <end position="127"/>
    </location>
</feature>